<dbReference type="STRING" id="180163.SAMN02745174_01432"/>
<dbReference type="OrthoDB" id="82181at2"/>
<dbReference type="Proteomes" id="UP000191153">
    <property type="component" value="Unassembled WGS sequence"/>
</dbReference>
<dbReference type="AlphaFoldDB" id="A0A1T4N706"/>
<dbReference type="EMBL" id="FUWX01000010">
    <property type="protein sequence ID" value="SJZ74618.1"/>
    <property type="molecule type" value="Genomic_DNA"/>
</dbReference>
<sequence length="231" mass="27760">MKNNLLGNLISKSKEKKEVILNNTLKTGLIREDYKPIIDYKSLEIENSDKEILIECEKKLAHHIGEMRKNLFFISEGLYEAQKSLANYNGGTFCKWYEMLGLKKDFVYMCLKRYNLYLEYNSQKFFKISDRNIKDINKLKDDVNPEEIFKIINSEKINEEIKELKNTFSVRPKTTEKKKWINRKTQKEIEFLYEGIYLPKNNLSEIMIVYKENNQIYIKLKEEFNEEYIKK</sequence>
<evidence type="ECO:0000313" key="1">
    <source>
        <dbReference type="EMBL" id="SJZ74618.1"/>
    </source>
</evidence>
<reference evidence="1 2" key="1">
    <citation type="submission" date="2017-02" db="EMBL/GenBank/DDBJ databases">
        <authorList>
            <person name="Peterson S.W."/>
        </authorList>
    </citation>
    <scope>NUCLEOTIDE SEQUENCE [LARGE SCALE GENOMIC DNA]</scope>
    <source>
        <strain evidence="1 2">ATCC 700028</strain>
    </source>
</reference>
<evidence type="ECO:0000313" key="2">
    <source>
        <dbReference type="Proteomes" id="UP000191153"/>
    </source>
</evidence>
<gene>
    <name evidence="1" type="ORF">SAMN02745174_01432</name>
</gene>
<name>A0A1T4N706_9FUSO</name>
<protein>
    <submittedName>
        <fullName evidence="1">Uncharacterized protein</fullName>
    </submittedName>
</protein>
<proteinExistence type="predicted"/>
<keyword evidence="2" id="KW-1185">Reference proteome</keyword>
<accession>A0A1T4N706</accession>
<dbReference type="RefSeq" id="WP_078693922.1">
    <property type="nucleotide sequence ID" value="NZ_FUWX01000010.1"/>
</dbReference>
<organism evidence="1 2">
    <name type="scientific">Cetobacterium ceti</name>
    <dbReference type="NCBI Taxonomy" id="180163"/>
    <lineage>
        <taxon>Bacteria</taxon>
        <taxon>Fusobacteriati</taxon>
        <taxon>Fusobacteriota</taxon>
        <taxon>Fusobacteriia</taxon>
        <taxon>Fusobacteriales</taxon>
        <taxon>Fusobacteriaceae</taxon>
        <taxon>Cetobacterium</taxon>
    </lineage>
</organism>